<organism evidence="8 9">
    <name type="scientific">Ditylenchus dipsaci</name>
    <dbReference type="NCBI Taxonomy" id="166011"/>
    <lineage>
        <taxon>Eukaryota</taxon>
        <taxon>Metazoa</taxon>
        <taxon>Ecdysozoa</taxon>
        <taxon>Nematoda</taxon>
        <taxon>Chromadorea</taxon>
        <taxon>Rhabditida</taxon>
        <taxon>Tylenchina</taxon>
        <taxon>Tylenchomorpha</taxon>
        <taxon>Sphaerularioidea</taxon>
        <taxon>Anguinidae</taxon>
        <taxon>Anguininae</taxon>
        <taxon>Ditylenchus</taxon>
    </lineage>
</organism>
<keyword evidence="8" id="KW-1185">Reference proteome</keyword>
<evidence type="ECO:0000256" key="6">
    <source>
        <dbReference type="ARBA" id="ARBA00023136"/>
    </source>
</evidence>
<evidence type="ECO:0000256" key="1">
    <source>
        <dbReference type="ARBA" id="ARBA00004141"/>
    </source>
</evidence>
<dbReference type="SUPFAM" id="SSF161070">
    <property type="entry name" value="SNF-like"/>
    <property type="match status" value="1"/>
</dbReference>
<proteinExistence type="predicted"/>
<dbReference type="GO" id="GO:0015293">
    <property type="term" value="F:symporter activity"/>
    <property type="evidence" value="ECO:0007669"/>
    <property type="project" value="UniProtKB-KW"/>
</dbReference>
<comment type="subcellular location">
    <subcellularLocation>
        <location evidence="1">Membrane</location>
        <topology evidence="1">Multi-pass membrane protein</topology>
    </subcellularLocation>
</comment>
<protein>
    <submittedName>
        <fullName evidence="9">Uncharacterized protein</fullName>
    </submittedName>
</protein>
<dbReference type="GO" id="GO:0016020">
    <property type="term" value="C:membrane"/>
    <property type="evidence" value="ECO:0007669"/>
    <property type="project" value="UniProtKB-SubCell"/>
</dbReference>
<dbReference type="AlphaFoldDB" id="A0A915E8C5"/>
<feature type="transmembrane region" description="Helical" evidence="7">
    <location>
        <begin position="198"/>
        <end position="217"/>
    </location>
</feature>
<evidence type="ECO:0000256" key="4">
    <source>
        <dbReference type="ARBA" id="ARBA00022847"/>
    </source>
</evidence>
<keyword evidence="2" id="KW-0813">Transport</keyword>
<sequence>MFGSPTTKLAAIIGPSGKYVTFVWRFLCPLQAVIIFTFSLLTQITYDMTYGKGSRVYVLPRWSVGLGWFISLLPLLWLPAAAAYRAYAFRRKGESMLEIFRLQPKWPSYDRNQRLMPDKAPAANSWFQTSRKYFQRNQVGTSTVRSSKNSYSNGSGLDGFAPRAPPVNQLQMINKPKFRLDVAQAVDLTPAFLALTQGAVESVVVFVFGLFMCFVSLRLPDARLNWCQQDFAWNKFFYISESAII</sequence>
<feature type="transmembrane region" description="Helical" evidence="7">
    <location>
        <begin position="66"/>
        <end position="87"/>
    </location>
</feature>
<evidence type="ECO:0000256" key="7">
    <source>
        <dbReference type="SAM" id="Phobius"/>
    </source>
</evidence>
<reference evidence="9" key="1">
    <citation type="submission" date="2022-11" db="UniProtKB">
        <authorList>
            <consortium name="WormBaseParasite"/>
        </authorList>
    </citation>
    <scope>IDENTIFICATION</scope>
</reference>
<evidence type="ECO:0000313" key="9">
    <source>
        <dbReference type="WBParaSite" id="jg26799"/>
    </source>
</evidence>
<evidence type="ECO:0000256" key="5">
    <source>
        <dbReference type="ARBA" id="ARBA00022989"/>
    </source>
</evidence>
<feature type="transmembrane region" description="Helical" evidence="7">
    <location>
        <begin position="22"/>
        <end position="46"/>
    </location>
</feature>
<evidence type="ECO:0000256" key="2">
    <source>
        <dbReference type="ARBA" id="ARBA00022448"/>
    </source>
</evidence>
<evidence type="ECO:0000313" key="8">
    <source>
        <dbReference type="Proteomes" id="UP000887574"/>
    </source>
</evidence>
<keyword evidence="4" id="KW-0769">Symport</keyword>
<dbReference type="Proteomes" id="UP000887574">
    <property type="component" value="Unplaced"/>
</dbReference>
<keyword evidence="5 7" id="KW-1133">Transmembrane helix</keyword>
<evidence type="ECO:0000256" key="3">
    <source>
        <dbReference type="ARBA" id="ARBA00022692"/>
    </source>
</evidence>
<accession>A0A915E8C5</accession>
<dbReference type="WBParaSite" id="jg26799">
    <property type="protein sequence ID" value="jg26799"/>
    <property type="gene ID" value="jg26799"/>
</dbReference>
<name>A0A915E8C5_9BILA</name>
<dbReference type="InterPro" id="IPR037272">
    <property type="entry name" value="SNS_sf"/>
</dbReference>
<dbReference type="PROSITE" id="PS50267">
    <property type="entry name" value="NA_NEUROTRAN_SYMP_3"/>
    <property type="match status" value="1"/>
</dbReference>
<keyword evidence="3 7" id="KW-0812">Transmembrane</keyword>
<keyword evidence="6 7" id="KW-0472">Membrane</keyword>
<dbReference type="InterPro" id="IPR000175">
    <property type="entry name" value="Na/ntran_symport"/>
</dbReference>